<organism evidence="2 3">
    <name type="scientific">Hyphomonas adhaerens</name>
    <dbReference type="NCBI Taxonomy" id="81029"/>
    <lineage>
        <taxon>Bacteria</taxon>
        <taxon>Pseudomonadati</taxon>
        <taxon>Pseudomonadota</taxon>
        <taxon>Alphaproteobacteria</taxon>
        <taxon>Hyphomonadales</taxon>
        <taxon>Hyphomonadaceae</taxon>
        <taxon>Hyphomonas</taxon>
    </lineage>
</organism>
<sequence length="128" mass="13962">MSLLHPPPGFPPHLAVVWPLIWVQVLLLRAGVRAAYGKGVQYRWSVTPNGRVFLASIDWLPSQKKAREWLTPPSHPCERLASVCGRAYMPAYAALGVQTEGTGAGPASARQDNGRAQRIMATLPLPEI</sequence>
<keyword evidence="1" id="KW-1133">Transmembrane helix</keyword>
<reference evidence="2 3" key="1">
    <citation type="journal article" date="2018" name="Nat. Biotechnol.">
        <title>A standardized bacterial taxonomy based on genome phylogeny substantially revises the tree of life.</title>
        <authorList>
            <person name="Parks D.H."/>
            <person name="Chuvochina M."/>
            <person name="Waite D.W."/>
            <person name="Rinke C."/>
            <person name="Skarshewski A."/>
            <person name="Chaumeil P.A."/>
            <person name="Hugenholtz P."/>
        </authorList>
    </citation>
    <scope>NUCLEOTIDE SEQUENCE [LARGE SCALE GENOMIC DNA]</scope>
    <source>
        <strain evidence="2">UBA8733</strain>
    </source>
</reference>
<dbReference type="AlphaFoldDB" id="A0A3B9GU15"/>
<dbReference type="EMBL" id="DMAN01000043">
    <property type="protein sequence ID" value="HAE25903.1"/>
    <property type="molecule type" value="Genomic_DNA"/>
</dbReference>
<evidence type="ECO:0000313" key="3">
    <source>
        <dbReference type="Proteomes" id="UP000259610"/>
    </source>
</evidence>
<name>A0A3B9GU15_9PROT</name>
<dbReference type="RefSeq" id="WP_272986685.1">
    <property type="nucleotide sequence ID" value="NZ_CAJQMV010000126.1"/>
</dbReference>
<comment type="caution">
    <text evidence="2">The sequence shown here is derived from an EMBL/GenBank/DDBJ whole genome shotgun (WGS) entry which is preliminary data.</text>
</comment>
<protein>
    <submittedName>
        <fullName evidence="2">Uncharacterized protein</fullName>
    </submittedName>
</protein>
<evidence type="ECO:0000313" key="2">
    <source>
        <dbReference type="EMBL" id="HAE25903.1"/>
    </source>
</evidence>
<dbReference type="Proteomes" id="UP000259610">
    <property type="component" value="Unassembled WGS sequence"/>
</dbReference>
<accession>A0A3B9GU15</accession>
<feature type="transmembrane region" description="Helical" evidence="1">
    <location>
        <begin position="12"/>
        <end position="32"/>
    </location>
</feature>
<evidence type="ECO:0000256" key="1">
    <source>
        <dbReference type="SAM" id="Phobius"/>
    </source>
</evidence>
<proteinExistence type="predicted"/>
<keyword evidence="1" id="KW-0812">Transmembrane</keyword>
<gene>
    <name evidence="2" type="ORF">DCG58_01980</name>
</gene>
<keyword evidence="1" id="KW-0472">Membrane</keyword>